<evidence type="ECO:0000256" key="4">
    <source>
        <dbReference type="ARBA" id="ARBA00022729"/>
    </source>
</evidence>
<comment type="subcellular location">
    <subcellularLocation>
        <location evidence="1">Periplasm</location>
    </subcellularLocation>
</comment>
<keyword evidence="3" id="KW-0813">Transport</keyword>
<dbReference type="EMBL" id="CP016619">
    <property type="protein sequence ID" value="ANY84026.1"/>
    <property type="molecule type" value="Genomic_DNA"/>
</dbReference>
<evidence type="ECO:0000313" key="10">
    <source>
        <dbReference type="EMBL" id="ANY84026.1"/>
    </source>
</evidence>
<dbReference type="SMART" id="SM00079">
    <property type="entry name" value="PBPe"/>
    <property type="match status" value="1"/>
</dbReference>
<dbReference type="RefSeq" id="WP_099514960.1">
    <property type="nucleotide sequence ID" value="NZ_CP016619.1"/>
</dbReference>
<evidence type="ECO:0000256" key="3">
    <source>
        <dbReference type="ARBA" id="ARBA00022448"/>
    </source>
</evidence>
<evidence type="ECO:0000256" key="5">
    <source>
        <dbReference type="ARBA" id="ARBA00022764"/>
    </source>
</evidence>
<evidence type="ECO:0000256" key="6">
    <source>
        <dbReference type="RuleBase" id="RU003744"/>
    </source>
</evidence>
<feature type="domain" description="Ionotropic glutamate receptor C-terminal" evidence="9">
    <location>
        <begin position="30"/>
        <end position="278"/>
    </location>
</feature>
<dbReference type="Gene3D" id="3.40.190.10">
    <property type="entry name" value="Periplasmic binding protein-like II"/>
    <property type="match status" value="2"/>
</dbReference>
<dbReference type="AlphaFoldDB" id="A0A1B2EVQ0"/>
<dbReference type="GO" id="GO:0016020">
    <property type="term" value="C:membrane"/>
    <property type="evidence" value="ECO:0007669"/>
    <property type="project" value="InterPro"/>
</dbReference>
<dbReference type="InterPro" id="IPR018313">
    <property type="entry name" value="SBP_3_CS"/>
</dbReference>
<feature type="signal peptide" evidence="7">
    <location>
        <begin position="1"/>
        <end position="23"/>
    </location>
</feature>
<dbReference type="SMART" id="SM00062">
    <property type="entry name" value="PBPb"/>
    <property type="match status" value="1"/>
</dbReference>
<dbReference type="PANTHER" id="PTHR35936:SF17">
    <property type="entry name" value="ARGININE-BINDING EXTRACELLULAR PROTEIN ARTP"/>
    <property type="match status" value="1"/>
</dbReference>
<dbReference type="InterPro" id="IPR001320">
    <property type="entry name" value="Iontro_rcpt_C"/>
</dbReference>
<dbReference type="NCBIfam" id="TIGR01096">
    <property type="entry name" value="3A0103s03R"/>
    <property type="match status" value="1"/>
</dbReference>
<dbReference type="KEGG" id="moc:BB934_37825"/>
<name>A0A1B2EVQ0_9HYPH</name>
<evidence type="ECO:0000256" key="1">
    <source>
        <dbReference type="ARBA" id="ARBA00004418"/>
    </source>
</evidence>
<dbReference type="SUPFAM" id="SSF53850">
    <property type="entry name" value="Periplasmic binding protein-like II"/>
    <property type="match status" value="1"/>
</dbReference>
<protein>
    <submittedName>
        <fullName evidence="10">ABC transporter substrate-binding protein</fullName>
    </submittedName>
</protein>
<gene>
    <name evidence="10" type="ORF">BB934_37825</name>
</gene>
<comment type="similarity">
    <text evidence="2 6">Belongs to the bacterial solute-binding protein 3 family.</text>
</comment>
<reference evidence="10" key="1">
    <citation type="submission" date="2016-07" db="EMBL/GenBank/DDBJ databases">
        <title>Microvirga ossetica sp. nov. a new species of rhizobia isolated from root nodules of the legume species Vicia alpestris Steven originated from North Ossetia region in the Caucasus.</title>
        <authorList>
            <person name="Safronova V.I."/>
            <person name="Kuznetsova I.G."/>
            <person name="Sazanova A.L."/>
            <person name="Belimov A."/>
            <person name="Andronov E."/>
            <person name="Osledkin Y.S."/>
            <person name="Onishchuk O.P."/>
            <person name="Kurchak O.N."/>
            <person name="Shaposhnikov A.I."/>
            <person name="Willems A."/>
            <person name="Tikhonovich I.A."/>
        </authorList>
    </citation>
    <scope>NUCLEOTIDE SEQUENCE [LARGE SCALE GENOMIC DNA]</scope>
    <source>
        <strain evidence="10">V5/3M</strain>
        <plasmid evidence="10">unnamed2</plasmid>
    </source>
</reference>
<keyword evidence="5" id="KW-0574">Periplasm</keyword>
<sequence length="284" mass="30263">MKSLRVVGLSLLGAALALGGAAAQGKKWDTVKIATEGAYEPWNFTGAGGKLEGFEIDLANDLCNRMKVKCEIVSQDWDGIIPALQAKKYDAIMAGMSITDERKKTIDFSNPYAAGPNGFLVAKNTPLANMPGTGKAYNLSTQQAEAEKAIDALKPLLKGKTIGVQTSTIHSNFADKYLKDVAEIREYKTTEQHDLDLAAGRIDAVLADATALSGTLRKPEFKDYALVGPSITGGLLGPGVGVGLRQGETDLKQMFNDAVAAAKADGTVKRLSEKWFKIDVTPIT</sequence>
<proteinExistence type="inferred from homology"/>
<dbReference type="InterPro" id="IPR005768">
    <property type="entry name" value="Lys_Arg_Orn-bd"/>
</dbReference>
<keyword evidence="4 7" id="KW-0732">Signal</keyword>
<feature type="chain" id="PRO_5008536521" evidence="7">
    <location>
        <begin position="24"/>
        <end position="284"/>
    </location>
</feature>
<dbReference type="InterPro" id="IPR001638">
    <property type="entry name" value="Solute-binding_3/MltF_N"/>
</dbReference>
<evidence type="ECO:0000259" key="9">
    <source>
        <dbReference type="SMART" id="SM00079"/>
    </source>
</evidence>
<dbReference type="Pfam" id="PF00497">
    <property type="entry name" value="SBP_bac_3"/>
    <property type="match status" value="1"/>
</dbReference>
<dbReference type="PROSITE" id="PS01039">
    <property type="entry name" value="SBP_BACTERIAL_3"/>
    <property type="match status" value="1"/>
</dbReference>
<accession>A0A1B2EVQ0</accession>
<dbReference type="GO" id="GO:0030288">
    <property type="term" value="C:outer membrane-bounded periplasmic space"/>
    <property type="evidence" value="ECO:0007669"/>
    <property type="project" value="InterPro"/>
</dbReference>
<feature type="domain" description="Solute-binding protein family 3/N-terminal" evidence="8">
    <location>
        <begin position="30"/>
        <end position="279"/>
    </location>
</feature>
<evidence type="ECO:0000259" key="8">
    <source>
        <dbReference type="SMART" id="SM00062"/>
    </source>
</evidence>
<dbReference type="PANTHER" id="PTHR35936">
    <property type="entry name" value="MEMBRANE-BOUND LYTIC MUREIN TRANSGLYCOSYLASE F"/>
    <property type="match status" value="1"/>
</dbReference>
<evidence type="ECO:0000256" key="2">
    <source>
        <dbReference type="ARBA" id="ARBA00010333"/>
    </source>
</evidence>
<dbReference type="GO" id="GO:0015276">
    <property type="term" value="F:ligand-gated monoatomic ion channel activity"/>
    <property type="evidence" value="ECO:0007669"/>
    <property type="project" value="InterPro"/>
</dbReference>
<dbReference type="OrthoDB" id="9807134at2"/>
<organism evidence="10">
    <name type="scientific">Microvirga ossetica</name>
    <dbReference type="NCBI Taxonomy" id="1882682"/>
    <lineage>
        <taxon>Bacteria</taxon>
        <taxon>Pseudomonadati</taxon>
        <taxon>Pseudomonadota</taxon>
        <taxon>Alphaproteobacteria</taxon>
        <taxon>Hyphomicrobiales</taxon>
        <taxon>Methylobacteriaceae</taxon>
        <taxon>Microvirga</taxon>
    </lineage>
</organism>
<evidence type="ECO:0000256" key="7">
    <source>
        <dbReference type="SAM" id="SignalP"/>
    </source>
</evidence>
<geneLocation type="plasmid" evidence="10">
    <name>unnamed2</name>
</geneLocation>
<keyword evidence="10" id="KW-0614">Plasmid</keyword>